<dbReference type="EMBL" id="CP012949">
    <property type="protein sequence ID" value="ANB09157.1"/>
    <property type="molecule type" value="Genomic_DNA"/>
</dbReference>
<gene>
    <name evidence="1" type="ORF">SAM40697_5201</name>
</gene>
<dbReference type="Gene3D" id="3.40.50.150">
    <property type="entry name" value="Vaccinia Virus protein VP39"/>
    <property type="match status" value="1"/>
</dbReference>
<reference evidence="2" key="1">
    <citation type="submission" date="2015-10" db="EMBL/GenBank/DDBJ databases">
        <title>Complete genome sequence of Streptomyces ambofaciens DSM 40697.</title>
        <authorList>
            <person name="Thibessard A."/>
            <person name="Leblond P."/>
        </authorList>
    </citation>
    <scope>NUCLEOTIDE SEQUENCE [LARGE SCALE GENOMIC DNA]</scope>
    <source>
        <strain evidence="2">DSM 40697</strain>
    </source>
</reference>
<name>A0ABN4PG36_STRAM</name>
<organism evidence="1 2">
    <name type="scientific">Streptomyces ambofaciens</name>
    <dbReference type="NCBI Taxonomy" id="1889"/>
    <lineage>
        <taxon>Bacteria</taxon>
        <taxon>Bacillati</taxon>
        <taxon>Actinomycetota</taxon>
        <taxon>Actinomycetes</taxon>
        <taxon>Kitasatosporales</taxon>
        <taxon>Streptomycetaceae</taxon>
        <taxon>Streptomyces</taxon>
    </lineage>
</organism>
<dbReference type="PANTHER" id="PTHR43167">
    <property type="entry name" value="PUTATIVE (AFU_ORTHOLOGUE AFUA_6G01830)-RELATED"/>
    <property type="match status" value="1"/>
</dbReference>
<sequence>MPTEPATSPLQIPRSKWYSTFSTASVAARPADIGFSHFPAQGDLIYLLCRATGAPRAVEFATSLGVSLLHFAAAVRDNGGGTVTGSEIVPEKATTARCNLTDAGLASEALTCRCLHMFLVSHVSQDVAARRSSGWAASLVPRRVK</sequence>
<evidence type="ECO:0000313" key="2">
    <source>
        <dbReference type="Proteomes" id="UP000076720"/>
    </source>
</evidence>
<dbReference type="InterPro" id="IPR029063">
    <property type="entry name" value="SAM-dependent_MTases_sf"/>
</dbReference>
<protein>
    <submittedName>
        <fullName evidence="1">Uncharacterized protein</fullName>
    </submittedName>
</protein>
<accession>A0ABN4PG36</accession>
<dbReference type="PANTHER" id="PTHR43167:SF1">
    <property type="entry name" value="PUTATIVE (AFU_ORTHOLOGUE AFUA_6G01830)-RELATED"/>
    <property type="match status" value="1"/>
</dbReference>
<proteinExistence type="predicted"/>
<reference evidence="1 2" key="2">
    <citation type="journal article" date="2016" name="Genome Announc.">
        <title>Complete Genome Sequence of Streptomyces ambofaciens DSM 40697, a Paradigm for Genome Plasticity Studies.</title>
        <authorList>
            <person name="Thibessard A."/>
            <person name="Leblond P."/>
        </authorList>
    </citation>
    <scope>NUCLEOTIDE SEQUENCE [LARGE SCALE GENOMIC DNA]</scope>
    <source>
        <strain evidence="1 2">DSM 40697</strain>
    </source>
</reference>
<dbReference type="SUPFAM" id="SSF53335">
    <property type="entry name" value="S-adenosyl-L-methionine-dependent methyltransferases"/>
    <property type="match status" value="1"/>
</dbReference>
<evidence type="ECO:0000313" key="1">
    <source>
        <dbReference type="EMBL" id="ANB09157.1"/>
    </source>
</evidence>
<dbReference type="Proteomes" id="UP000076720">
    <property type="component" value="Chromosome"/>
</dbReference>
<dbReference type="RefSeq" id="WP_063483377.1">
    <property type="nucleotide sequence ID" value="NZ_CP012949.1"/>
</dbReference>
<keyword evidence="2" id="KW-1185">Reference proteome</keyword>